<dbReference type="SUPFAM" id="SSF49899">
    <property type="entry name" value="Concanavalin A-like lectins/glucanases"/>
    <property type="match status" value="1"/>
</dbReference>
<comment type="caution">
    <text evidence="3">The sequence shown here is derived from an EMBL/GenBank/DDBJ whole genome shotgun (WGS) entry which is preliminary data.</text>
</comment>
<evidence type="ECO:0000313" key="5">
    <source>
        <dbReference type="Proteomes" id="UP000614982"/>
    </source>
</evidence>
<gene>
    <name evidence="3" type="ORF">ALP84_04825</name>
    <name evidence="2" type="ORF">PSCICP_26540</name>
</gene>
<dbReference type="Pfam" id="PF08787">
    <property type="entry name" value="Alginate_lyase2"/>
    <property type="match status" value="1"/>
</dbReference>
<dbReference type="Proteomes" id="UP000278332">
    <property type="component" value="Unassembled WGS sequence"/>
</dbReference>
<evidence type="ECO:0000313" key="4">
    <source>
        <dbReference type="Proteomes" id="UP000278332"/>
    </source>
</evidence>
<sequence length="222" mass="24552">MIDLATWNLSVPVGTPATTIDTPKLMGGYEDGYFRSGNTLFFWAPVTGSTTENAKYPRTELRETTADGRAHNWAYPSADNFLRASLTVNQVPSSGKIVIGQIHCYGSTEPLLKVEYQFKEKLQTGNIVAKFRRSPGAEIEVIMIAQGVPLNERFDYSIHLTPGGSLTVNAYDHIWNASLDSTWSTKLFYFKAGVYTQDNTGYTTEGGAATFYKLTIAHDKKA</sequence>
<dbReference type="Gene3D" id="2.60.120.200">
    <property type="match status" value="1"/>
</dbReference>
<dbReference type="AlphaFoldDB" id="A0A3M4VIC3"/>
<dbReference type="GeneID" id="93659968"/>
<accession>A0A3M4VIC3</accession>
<dbReference type="InterPro" id="IPR014895">
    <property type="entry name" value="Alginate_lyase_2"/>
</dbReference>
<dbReference type="OrthoDB" id="1113844at2"/>
<reference evidence="2 5" key="2">
    <citation type="submission" date="2020-05" db="EMBL/GenBank/DDBJ databases">
        <title>Genetic diversity of Pseudomonas cichorii.</title>
        <authorList>
            <person name="Tani S."/>
            <person name="Yagi H."/>
            <person name="Hashimoto S."/>
            <person name="Iiyama K."/>
            <person name="Furuya N."/>
        </authorList>
    </citation>
    <scope>NUCLEOTIDE SEQUENCE [LARGE SCALE GENOMIC DNA]</scope>
    <source>
        <strain evidence="2 5">LMG 2162</strain>
    </source>
</reference>
<dbReference type="InterPro" id="IPR013320">
    <property type="entry name" value="ConA-like_dom_sf"/>
</dbReference>
<proteinExistence type="predicted"/>
<name>A0A3M4VIC3_PSECI</name>
<keyword evidence="5" id="KW-1185">Reference proteome</keyword>
<reference evidence="3 4" key="1">
    <citation type="submission" date="2018-08" db="EMBL/GenBank/DDBJ databases">
        <title>Recombination of ecologically and evolutionarily significant loci maintains genetic cohesion in the Pseudomonas syringae species complex.</title>
        <authorList>
            <person name="Dillon M."/>
            <person name="Thakur S."/>
            <person name="Almeida R.N.D."/>
            <person name="Weir B.S."/>
            <person name="Guttman D.S."/>
        </authorList>
    </citation>
    <scope>NUCLEOTIDE SEQUENCE [LARGE SCALE GENOMIC DNA]</scope>
    <source>
        <strain evidence="3 4">ICMP 6917</strain>
    </source>
</reference>
<dbReference type="Proteomes" id="UP000614982">
    <property type="component" value="Unassembled WGS sequence"/>
</dbReference>
<dbReference type="EMBL" id="BLWA01000006">
    <property type="protein sequence ID" value="GFM92682.1"/>
    <property type="molecule type" value="Genomic_DNA"/>
</dbReference>
<dbReference type="GO" id="GO:0016829">
    <property type="term" value="F:lyase activity"/>
    <property type="evidence" value="ECO:0007669"/>
    <property type="project" value="UniProtKB-KW"/>
</dbReference>
<organism evidence="3 4">
    <name type="scientific">Pseudomonas cichorii</name>
    <dbReference type="NCBI Taxonomy" id="36746"/>
    <lineage>
        <taxon>Bacteria</taxon>
        <taxon>Pseudomonadati</taxon>
        <taxon>Pseudomonadota</taxon>
        <taxon>Gammaproteobacteria</taxon>
        <taxon>Pseudomonadales</taxon>
        <taxon>Pseudomonadaceae</taxon>
        <taxon>Pseudomonas</taxon>
    </lineage>
</organism>
<evidence type="ECO:0000313" key="2">
    <source>
        <dbReference type="EMBL" id="GFM92682.1"/>
    </source>
</evidence>
<dbReference type="RefSeq" id="WP_025260839.1">
    <property type="nucleotide sequence ID" value="NZ_BLVX01000006.1"/>
</dbReference>
<feature type="domain" description="Alginate lyase 2" evidence="1">
    <location>
        <begin position="2"/>
        <end position="218"/>
    </location>
</feature>
<protein>
    <submittedName>
        <fullName evidence="3">Alginate lyase</fullName>
    </submittedName>
</protein>
<keyword evidence="3" id="KW-0456">Lyase</keyword>
<evidence type="ECO:0000259" key="1">
    <source>
        <dbReference type="Pfam" id="PF08787"/>
    </source>
</evidence>
<evidence type="ECO:0000313" key="3">
    <source>
        <dbReference type="EMBL" id="RMR51347.1"/>
    </source>
</evidence>
<dbReference type="EMBL" id="RBRY01000161">
    <property type="protein sequence ID" value="RMR51347.1"/>
    <property type="molecule type" value="Genomic_DNA"/>
</dbReference>